<dbReference type="AlphaFoldDB" id="X1CL86"/>
<dbReference type="Pfam" id="PF07703">
    <property type="entry name" value="A2M_BRD"/>
    <property type="match status" value="1"/>
</dbReference>
<protein>
    <recommendedName>
        <fullName evidence="1">Alpha-2-macroglobulin bait region domain-containing protein</fullName>
    </recommendedName>
</protein>
<evidence type="ECO:0000313" key="2">
    <source>
        <dbReference type="EMBL" id="GAH08497.1"/>
    </source>
</evidence>
<accession>X1CL86</accession>
<dbReference type="SMART" id="SM01359">
    <property type="entry name" value="A2M_N_2"/>
    <property type="match status" value="1"/>
</dbReference>
<feature type="non-terminal residue" evidence="2">
    <location>
        <position position="267"/>
    </location>
</feature>
<dbReference type="PANTHER" id="PTHR40094">
    <property type="entry name" value="ALPHA-2-MACROGLOBULIN HOMOLOG"/>
    <property type="match status" value="1"/>
</dbReference>
<dbReference type="InterPro" id="IPR051802">
    <property type="entry name" value="YfhM-like"/>
</dbReference>
<comment type="caution">
    <text evidence="2">The sequence shown here is derived from an EMBL/GenBank/DDBJ whole genome shotgun (WGS) entry which is preliminary data.</text>
</comment>
<dbReference type="EMBL" id="BART01029586">
    <property type="protein sequence ID" value="GAH08497.1"/>
    <property type="molecule type" value="Genomic_DNA"/>
</dbReference>
<dbReference type="GO" id="GO:0004866">
    <property type="term" value="F:endopeptidase inhibitor activity"/>
    <property type="evidence" value="ECO:0007669"/>
    <property type="project" value="TreeGrafter"/>
</dbReference>
<dbReference type="PANTHER" id="PTHR40094:SF1">
    <property type="entry name" value="UBIQUITIN DOMAIN-CONTAINING PROTEIN"/>
    <property type="match status" value="1"/>
</dbReference>
<feature type="domain" description="Alpha-2-macroglobulin bait region" evidence="1">
    <location>
        <begin position="79"/>
        <end position="233"/>
    </location>
</feature>
<sequence>FFLRISSSRELRMKIQASFTSGISGEEPLSFSFSPESAGLYLLEARGEDSRGNKILTGSSFYASGKGYDLWEKRKDDRIELVADADNYRPGDRAKILVKSPYEEARALITLEREGIIESWVDQIQGTADTLEIPITRDHIPNLFVSVILLRGRLSEDHTPGKENLAKPSFKIGYLDLSVDPMEKRLQVEVIPDKKEYSPQNKVRLAIKVRNAAGKQVSSEVSVAVVDMGVLNLIGYKTPDAFTTFYSHRPLSVITSETRFYVIEATE</sequence>
<organism evidence="2">
    <name type="scientific">marine sediment metagenome</name>
    <dbReference type="NCBI Taxonomy" id="412755"/>
    <lineage>
        <taxon>unclassified sequences</taxon>
        <taxon>metagenomes</taxon>
        <taxon>ecological metagenomes</taxon>
    </lineage>
</organism>
<evidence type="ECO:0000259" key="1">
    <source>
        <dbReference type="SMART" id="SM01359"/>
    </source>
</evidence>
<proteinExistence type="predicted"/>
<dbReference type="InterPro" id="IPR011625">
    <property type="entry name" value="A2M_N_BRD"/>
</dbReference>
<gene>
    <name evidence="2" type="ORF">S01H4_51872</name>
</gene>
<reference evidence="2" key="1">
    <citation type="journal article" date="2014" name="Front. Microbiol.">
        <title>High frequency of phylogenetically diverse reductive dehalogenase-homologous genes in deep subseafloor sedimentary metagenomes.</title>
        <authorList>
            <person name="Kawai M."/>
            <person name="Futagami T."/>
            <person name="Toyoda A."/>
            <person name="Takaki Y."/>
            <person name="Nishi S."/>
            <person name="Hori S."/>
            <person name="Arai W."/>
            <person name="Tsubouchi T."/>
            <person name="Morono Y."/>
            <person name="Uchiyama I."/>
            <person name="Ito T."/>
            <person name="Fujiyama A."/>
            <person name="Inagaki F."/>
            <person name="Takami H."/>
        </authorList>
    </citation>
    <scope>NUCLEOTIDE SEQUENCE</scope>
    <source>
        <strain evidence="2">Expedition CK06-06</strain>
    </source>
</reference>
<feature type="non-terminal residue" evidence="2">
    <location>
        <position position="1"/>
    </location>
</feature>
<name>X1CL86_9ZZZZ</name>